<proteinExistence type="predicted"/>
<evidence type="ECO:0000313" key="2">
    <source>
        <dbReference type="Proteomes" id="UP000633814"/>
    </source>
</evidence>
<evidence type="ECO:0000313" key="1">
    <source>
        <dbReference type="EMBL" id="MCB5228210.1"/>
    </source>
</evidence>
<dbReference type="Proteomes" id="UP000633814">
    <property type="component" value="Unassembled WGS sequence"/>
</dbReference>
<organism evidence="1 2">
    <name type="scientific">Alishewanella maricola</name>
    <dbReference type="NCBI Taxonomy" id="2795740"/>
    <lineage>
        <taxon>Bacteria</taxon>
        <taxon>Pseudomonadati</taxon>
        <taxon>Pseudomonadota</taxon>
        <taxon>Gammaproteobacteria</taxon>
        <taxon>Alteromonadales</taxon>
        <taxon>Alteromonadaceae</taxon>
        <taxon>Alishewanella</taxon>
    </lineage>
</organism>
<keyword evidence="2" id="KW-1185">Reference proteome</keyword>
<comment type="caution">
    <text evidence="1">The sequence shown here is derived from an EMBL/GenBank/DDBJ whole genome shotgun (WGS) entry which is preliminary data.</text>
</comment>
<sequence>MEAKEAKLILMLKNKTINHTREQWVDQYRYLTQFIMPKEALDKRHDWPIKHDHCFQRVVLDNVCNGAWYDYIKQPAYRHLSAAQAQAAVKLCEDILAGEVDLHCLNKRSLRWRQKQSSFAF</sequence>
<gene>
    <name evidence="1" type="ORF">JAO78_015475</name>
</gene>
<dbReference type="EMBL" id="JAEINI020000016">
    <property type="protein sequence ID" value="MCB5228210.1"/>
    <property type="molecule type" value="Genomic_DNA"/>
</dbReference>
<accession>A0ABS8C7V5</accession>
<name>A0ABS8C7V5_9ALTE</name>
<protein>
    <submittedName>
        <fullName evidence="1">Uncharacterized protein</fullName>
    </submittedName>
</protein>
<dbReference type="RefSeq" id="WP_226752273.1">
    <property type="nucleotide sequence ID" value="NZ_JAEINI020000016.1"/>
</dbReference>
<reference evidence="1 2" key="1">
    <citation type="submission" date="2021-10" db="EMBL/GenBank/DDBJ databases">
        <title>Alishewanella koreense sp. nov. isolated from seawater of southwestern coast in South Korea and the proposal for the reclassification of Rheinheimera perlucida and Rheinheimera tuosuensis as Arsukibacterium perlucida and Arsukibacterium tuosuensis.</title>
        <authorList>
            <person name="Kim K.H."/>
            <person name="Ruan W."/>
            <person name="Kim K.R."/>
            <person name="Baek J.H."/>
            <person name="Jeon C.O."/>
        </authorList>
    </citation>
    <scope>NUCLEOTIDE SEQUENCE [LARGE SCALE GENOMIC DNA]</scope>
    <source>
        <strain evidence="1 2">16-MA</strain>
    </source>
</reference>